<organism evidence="2 3">
    <name type="scientific">Jannaschia pagri</name>
    <dbReference type="NCBI Taxonomy" id="2829797"/>
    <lineage>
        <taxon>Bacteria</taxon>
        <taxon>Pseudomonadati</taxon>
        <taxon>Pseudomonadota</taxon>
        <taxon>Alphaproteobacteria</taxon>
        <taxon>Rhodobacterales</taxon>
        <taxon>Roseobacteraceae</taxon>
        <taxon>Jannaschia</taxon>
    </lineage>
</organism>
<dbReference type="Pfam" id="PF08239">
    <property type="entry name" value="SH3_3"/>
    <property type="match status" value="1"/>
</dbReference>
<sequence>MLRLTFTLGAALYAGFVIWGEPETHADERGLQEEPVIVAATDGADFDRPTILGLTPSAPAVTRAAATVSPVPDPAAIAASAPLPSAVTPRLIGEPVVVSLVQPASPTASREADRDLLRVTGSRVNMRSGPSTSNRVVSSLVQGTLAEPIGEEVNGWLEIREVETGLTGFMAARFLDPA</sequence>
<feature type="domain" description="SH3b" evidence="1">
    <location>
        <begin position="114"/>
        <end position="178"/>
    </location>
</feature>
<dbReference type="RefSeq" id="WP_220747176.1">
    <property type="nucleotide sequence ID" value="NZ_BPFH01000001.1"/>
</dbReference>
<dbReference type="InterPro" id="IPR003646">
    <property type="entry name" value="SH3-like_bac-type"/>
</dbReference>
<gene>
    <name evidence="2" type="ORF">JANAI62_02760</name>
</gene>
<name>A0ABQ4NGV3_9RHOB</name>
<dbReference type="Gene3D" id="2.30.30.40">
    <property type="entry name" value="SH3 Domains"/>
    <property type="match status" value="1"/>
</dbReference>
<protein>
    <submittedName>
        <fullName evidence="2">Peptide-binding protein</fullName>
    </submittedName>
</protein>
<keyword evidence="3" id="KW-1185">Reference proteome</keyword>
<dbReference type="EMBL" id="BPFH01000001">
    <property type="protein sequence ID" value="GIT93653.1"/>
    <property type="molecule type" value="Genomic_DNA"/>
</dbReference>
<evidence type="ECO:0000259" key="1">
    <source>
        <dbReference type="PROSITE" id="PS51781"/>
    </source>
</evidence>
<dbReference type="PROSITE" id="PS51781">
    <property type="entry name" value="SH3B"/>
    <property type="match status" value="1"/>
</dbReference>
<dbReference type="Proteomes" id="UP000786693">
    <property type="component" value="Unassembled WGS sequence"/>
</dbReference>
<accession>A0ABQ4NGV3</accession>
<evidence type="ECO:0000313" key="2">
    <source>
        <dbReference type="EMBL" id="GIT93653.1"/>
    </source>
</evidence>
<reference evidence="2 3" key="1">
    <citation type="submission" date="2021-05" db="EMBL/GenBank/DDBJ databases">
        <title>Bacteria Genome sequencing.</title>
        <authorList>
            <person name="Takabe Y."/>
            <person name="Nakajima Y."/>
            <person name="Suzuki S."/>
            <person name="Shiozaki T."/>
        </authorList>
    </citation>
    <scope>NUCLEOTIDE SEQUENCE [LARGE SCALE GENOMIC DNA]</scope>
    <source>
        <strain evidence="2 3">AI_62</strain>
    </source>
</reference>
<comment type="caution">
    <text evidence="2">The sequence shown here is derived from an EMBL/GenBank/DDBJ whole genome shotgun (WGS) entry which is preliminary data.</text>
</comment>
<evidence type="ECO:0000313" key="3">
    <source>
        <dbReference type="Proteomes" id="UP000786693"/>
    </source>
</evidence>
<proteinExistence type="predicted"/>